<protein>
    <submittedName>
        <fullName evidence="1">Arginine-tRNA-protein transferase 1 homolog</fullName>
    </submittedName>
</protein>
<reference evidence="1" key="1">
    <citation type="submission" date="2005-03" db="EMBL/GenBank/DDBJ databases">
        <title>Large-scale analysis of RIKEN Arabidopsis full-length (RAFL) cDNAs.</title>
        <authorList>
            <person name="Totoki Y."/>
            <person name="Seki M."/>
            <person name="Ishida J."/>
            <person name="Nakajima M."/>
            <person name="Enju A."/>
            <person name="Kamiya A."/>
            <person name="Narusaka M."/>
            <person name="Shin-i T."/>
            <person name="Nakagawa M."/>
            <person name="Sakamoto N."/>
            <person name="Oishi K."/>
            <person name="Kohara Y."/>
            <person name="Kobayashi M."/>
            <person name="Toyoda A."/>
            <person name="Sakaki Y."/>
            <person name="Sakurai T."/>
            <person name="Iida K."/>
            <person name="Akiyama K."/>
            <person name="Satou M."/>
            <person name="Toyoda T."/>
            <person name="Konagaya A."/>
            <person name="Carninci P."/>
            <person name="Kawai J."/>
            <person name="Hayashizaki Y."/>
            <person name="Shinozaki K."/>
        </authorList>
    </citation>
    <scope>NUCLEOTIDE SEQUENCE</scope>
</reference>
<dbReference type="EMBL" id="AK220870">
    <property type="protein sequence ID" value="BAD94248.1"/>
    <property type="molecule type" value="mRNA"/>
</dbReference>
<gene>
    <name evidence="1" type="ordered locus">At5g05700</name>
</gene>
<keyword evidence="1" id="KW-0808">Transferase</keyword>
<sequence length="22" mass="2616">MLQSYRKVVGAELSERMVYEIN</sequence>
<dbReference type="GO" id="GO:0016740">
    <property type="term" value="F:transferase activity"/>
    <property type="evidence" value="ECO:0007669"/>
    <property type="project" value="UniProtKB-KW"/>
</dbReference>
<name>Q56ZU1_ARATH</name>
<organism evidence="1">
    <name type="scientific">Arabidopsis thaliana</name>
    <name type="common">Mouse-ear cress</name>
    <dbReference type="NCBI Taxonomy" id="3702"/>
    <lineage>
        <taxon>Eukaryota</taxon>
        <taxon>Viridiplantae</taxon>
        <taxon>Streptophyta</taxon>
        <taxon>Embryophyta</taxon>
        <taxon>Tracheophyta</taxon>
        <taxon>Spermatophyta</taxon>
        <taxon>Magnoliopsida</taxon>
        <taxon>eudicotyledons</taxon>
        <taxon>Gunneridae</taxon>
        <taxon>Pentapetalae</taxon>
        <taxon>rosids</taxon>
        <taxon>malvids</taxon>
        <taxon>Brassicales</taxon>
        <taxon>Brassicaceae</taxon>
        <taxon>Camelineae</taxon>
        <taxon>Arabidopsis</taxon>
    </lineage>
</organism>
<proteinExistence type="evidence at transcript level"/>
<evidence type="ECO:0000313" key="1">
    <source>
        <dbReference type="EMBL" id="BAD94248.1"/>
    </source>
</evidence>
<accession>Q56ZU1</accession>
<dbReference type="AlphaFoldDB" id="Q56ZU1"/>